<organism evidence="2 3">
    <name type="scientific">Senna tora</name>
    <dbReference type="NCBI Taxonomy" id="362788"/>
    <lineage>
        <taxon>Eukaryota</taxon>
        <taxon>Viridiplantae</taxon>
        <taxon>Streptophyta</taxon>
        <taxon>Embryophyta</taxon>
        <taxon>Tracheophyta</taxon>
        <taxon>Spermatophyta</taxon>
        <taxon>Magnoliopsida</taxon>
        <taxon>eudicotyledons</taxon>
        <taxon>Gunneridae</taxon>
        <taxon>Pentapetalae</taxon>
        <taxon>rosids</taxon>
        <taxon>fabids</taxon>
        <taxon>Fabales</taxon>
        <taxon>Fabaceae</taxon>
        <taxon>Caesalpinioideae</taxon>
        <taxon>Cassia clade</taxon>
        <taxon>Senna</taxon>
    </lineage>
</organism>
<comment type="caution">
    <text evidence="2">The sequence shown here is derived from an EMBL/GenBank/DDBJ whole genome shotgun (WGS) entry which is preliminary data.</text>
</comment>
<proteinExistence type="predicted"/>
<sequence length="374" mass="43229">MASRRYTFDGNEPGGFFIHVVTNVRVLDLDLLFVVNRVGVVRSVDYSLTLQSHEHGERSQRRRAPPGFRLDVPRNHPRDPNAFTILLWNVRGTDLHSSQNTIQQIVNSLRPTISILSESRERDLDRLAPFANSLAFPHKWYSISQGSRSRYLGFWIMTHEDVNLEFNFLDFSFEMSMGWKNKIRHIGVGMASRRYTFDGNEPGGFFIHGVTNVWVLDLDLLFVINRVCVVHSVDYSLTLQSHEHGERPRLLHAPPSFGLDVPRNHPRDTNAFTILLWNVRGTDLHYSQTTIQQIVKSLRPTVSIPSETRERDLDRLTPLANSLGFPHKWYSPSQGSRNRYLGFRITTLEDVNLEFNILYFSFEMSVHRSMPPVN</sequence>
<dbReference type="AlphaFoldDB" id="A0A834SGW6"/>
<evidence type="ECO:0000256" key="1">
    <source>
        <dbReference type="SAM" id="MobiDB-lite"/>
    </source>
</evidence>
<evidence type="ECO:0000313" key="3">
    <source>
        <dbReference type="Proteomes" id="UP000634136"/>
    </source>
</evidence>
<feature type="region of interest" description="Disordered" evidence="1">
    <location>
        <begin position="52"/>
        <end position="73"/>
    </location>
</feature>
<gene>
    <name evidence="2" type="ORF">G2W53_041326</name>
</gene>
<dbReference type="Proteomes" id="UP000634136">
    <property type="component" value="Unassembled WGS sequence"/>
</dbReference>
<evidence type="ECO:0008006" key="4">
    <source>
        <dbReference type="Google" id="ProtNLM"/>
    </source>
</evidence>
<dbReference type="InterPro" id="IPR036691">
    <property type="entry name" value="Endo/exonu/phosph_ase_sf"/>
</dbReference>
<name>A0A834SGW6_9FABA</name>
<evidence type="ECO:0000313" key="2">
    <source>
        <dbReference type="EMBL" id="KAF7802215.1"/>
    </source>
</evidence>
<protein>
    <recommendedName>
        <fullName evidence="4">Endonuclease/exonuclease/phosphatase domain-containing protein</fullName>
    </recommendedName>
</protein>
<dbReference type="EMBL" id="JAAIUW010000013">
    <property type="protein sequence ID" value="KAF7802215.1"/>
    <property type="molecule type" value="Genomic_DNA"/>
</dbReference>
<keyword evidence="3" id="KW-1185">Reference proteome</keyword>
<accession>A0A834SGW6</accession>
<reference evidence="2" key="1">
    <citation type="submission" date="2020-09" db="EMBL/GenBank/DDBJ databases">
        <title>Genome-Enabled Discovery of Anthraquinone Biosynthesis in Senna tora.</title>
        <authorList>
            <person name="Kang S.-H."/>
            <person name="Pandey R.P."/>
            <person name="Lee C.-M."/>
            <person name="Sim J.-S."/>
            <person name="Jeong J.-T."/>
            <person name="Choi B.-S."/>
            <person name="Jung M."/>
            <person name="Ginzburg D."/>
            <person name="Zhao K."/>
            <person name="Won S.Y."/>
            <person name="Oh T.-J."/>
            <person name="Yu Y."/>
            <person name="Kim N.-H."/>
            <person name="Lee O.R."/>
            <person name="Lee T.-H."/>
            <person name="Bashyal P."/>
            <person name="Kim T.-S."/>
            <person name="Lee W.-H."/>
            <person name="Kawkins C."/>
            <person name="Kim C.-K."/>
            <person name="Kim J.S."/>
            <person name="Ahn B.O."/>
            <person name="Rhee S.Y."/>
            <person name="Sohng J.K."/>
        </authorList>
    </citation>
    <scope>NUCLEOTIDE SEQUENCE</scope>
    <source>
        <tissue evidence="2">Leaf</tissue>
    </source>
</reference>
<dbReference type="SUPFAM" id="SSF56219">
    <property type="entry name" value="DNase I-like"/>
    <property type="match status" value="1"/>
</dbReference>